<name>A0ACB9P2B1_9MYRT</name>
<evidence type="ECO:0000313" key="1">
    <source>
        <dbReference type="EMBL" id="KAI4343124.1"/>
    </source>
</evidence>
<dbReference type="Proteomes" id="UP001057402">
    <property type="component" value="Chromosome 7"/>
</dbReference>
<proteinExistence type="predicted"/>
<accession>A0ACB9P2B1</accession>
<organism evidence="1 2">
    <name type="scientific">Melastoma candidum</name>
    <dbReference type="NCBI Taxonomy" id="119954"/>
    <lineage>
        <taxon>Eukaryota</taxon>
        <taxon>Viridiplantae</taxon>
        <taxon>Streptophyta</taxon>
        <taxon>Embryophyta</taxon>
        <taxon>Tracheophyta</taxon>
        <taxon>Spermatophyta</taxon>
        <taxon>Magnoliopsida</taxon>
        <taxon>eudicotyledons</taxon>
        <taxon>Gunneridae</taxon>
        <taxon>Pentapetalae</taxon>
        <taxon>rosids</taxon>
        <taxon>malvids</taxon>
        <taxon>Myrtales</taxon>
        <taxon>Melastomataceae</taxon>
        <taxon>Melastomatoideae</taxon>
        <taxon>Melastomateae</taxon>
        <taxon>Melastoma</taxon>
    </lineage>
</organism>
<protein>
    <submittedName>
        <fullName evidence="1">Uncharacterized protein</fullName>
    </submittedName>
</protein>
<dbReference type="EMBL" id="CM042886">
    <property type="protein sequence ID" value="KAI4343124.1"/>
    <property type="molecule type" value="Genomic_DNA"/>
</dbReference>
<evidence type="ECO:0000313" key="2">
    <source>
        <dbReference type="Proteomes" id="UP001057402"/>
    </source>
</evidence>
<sequence length="218" mass="24092">MSAVQTTSSNPDLDKLTYEIFSILENKFLFGACLDNSPVRPKANHPGGKVRILSIDGGDPILAAKSLVHLESVVRRKSGDSHARIADYFDVAAGSGAGGVLAALLFTRGKDSAAPLFTAEDALKFLLAWNSLQGRIFRSREKAEKRLLKKVFRRQLHPQGHPEVGPDTVLRPVDRRALCVLALGCCRVRQLRLQDEGRVHGYSRREEAVRDVLGRWPD</sequence>
<gene>
    <name evidence="1" type="ORF">MLD38_027662</name>
</gene>
<keyword evidence="2" id="KW-1185">Reference proteome</keyword>
<reference evidence="2" key="1">
    <citation type="journal article" date="2023" name="Front. Plant Sci.">
        <title>Chromosomal-level genome assembly of Melastoma candidum provides insights into trichome evolution.</title>
        <authorList>
            <person name="Zhong Y."/>
            <person name="Wu W."/>
            <person name="Sun C."/>
            <person name="Zou P."/>
            <person name="Liu Y."/>
            <person name="Dai S."/>
            <person name="Zhou R."/>
        </authorList>
    </citation>
    <scope>NUCLEOTIDE SEQUENCE [LARGE SCALE GENOMIC DNA]</scope>
</reference>
<comment type="caution">
    <text evidence="1">The sequence shown here is derived from an EMBL/GenBank/DDBJ whole genome shotgun (WGS) entry which is preliminary data.</text>
</comment>